<dbReference type="Gene3D" id="3.90.226.10">
    <property type="entry name" value="2-enoyl-CoA Hydratase, Chain A, domain 1"/>
    <property type="match status" value="3"/>
</dbReference>
<comment type="similarity">
    <text evidence="2">Belongs to the peptidase S49 family.</text>
</comment>
<keyword evidence="10" id="KW-1185">Reference proteome</keyword>
<dbReference type="InterPro" id="IPR002142">
    <property type="entry name" value="Peptidase_S49"/>
</dbReference>
<feature type="domain" description="Peptidase S49" evidence="8">
    <location>
        <begin position="138"/>
        <end position="296"/>
    </location>
</feature>
<feature type="transmembrane region" description="Helical" evidence="7">
    <location>
        <begin position="21"/>
        <end position="44"/>
    </location>
</feature>
<dbReference type="InterPro" id="IPR047272">
    <property type="entry name" value="S49_SppA_C"/>
</dbReference>
<dbReference type="CDD" id="cd07023">
    <property type="entry name" value="S49_Sppa_N_C"/>
    <property type="match status" value="1"/>
</dbReference>
<evidence type="ECO:0000256" key="5">
    <source>
        <dbReference type="ARBA" id="ARBA00022825"/>
    </source>
</evidence>
<dbReference type="GO" id="GO:0008233">
    <property type="term" value="F:peptidase activity"/>
    <property type="evidence" value="ECO:0007669"/>
    <property type="project" value="UniProtKB-KW"/>
</dbReference>
<feature type="domain" description="Peptidase S49" evidence="8">
    <location>
        <begin position="392"/>
        <end position="541"/>
    </location>
</feature>
<evidence type="ECO:0000313" key="9">
    <source>
        <dbReference type="EMBL" id="GHE82679.1"/>
    </source>
</evidence>
<dbReference type="SUPFAM" id="SSF52096">
    <property type="entry name" value="ClpP/crotonase"/>
    <property type="match status" value="2"/>
</dbReference>
<name>A0ABQ3IGC3_9GAMM</name>
<dbReference type="PIRSF" id="PIRSF001217">
    <property type="entry name" value="Protease_4_SppA"/>
    <property type="match status" value="1"/>
</dbReference>
<evidence type="ECO:0000256" key="3">
    <source>
        <dbReference type="ARBA" id="ARBA00022670"/>
    </source>
</evidence>
<dbReference type="Proteomes" id="UP000626370">
    <property type="component" value="Unassembled WGS sequence"/>
</dbReference>
<proteinExistence type="inferred from homology"/>
<dbReference type="CDD" id="cd07018">
    <property type="entry name" value="S49_SppA_67K_type"/>
    <property type="match status" value="1"/>
</dbReference>
<comment type="caution">
    <text evidence="9">The sequence shown here is derived from an EMBL/GenBank/DDBJ whole genome shotgun (WGS) entry which is preliminary data.</text>
</comment>
<dbReference type="InterPro" id="IPR029045">
    <property type="entry name" value="ClpP/crotonase-like_dom_sf"/>
</dbReference>
<dbReference type="InterPro" id="IPR004634">
    <property type="entry name" value="Pept_S49_pIV"/>
</dbReference>
<evidence type="ECO:0000256" key="2">
    <source>
        <dbReference type="ARBA" id="ARBA00008683"/>
    </source>
</evidence>
<gene>
    <name evidence="9" type="primary">sppA</name>
    <name evidence="9" type="ORF">GCM10011501_08700</name>
</gene>
<dbReference type="GO" id="GO:0006508">
    <property type="term" value="P:proteolysis"/>
    <property type="evidence" value="ECO:0007669"/>
    <property type="project" value="UniProtKB-KW"/>
</dbReference>
<sequence>MNEQSTRLGRLTSSVFRLINILRKTIVNIVFFSILLIFIVAISADGDQIIVPNQTALVLDISGDIVEQKHLIDPMDTFVNEAFDQKPEAQEVLLSDVTDVISNAKFDDRVKVLVLKLEKMGSAGLTKLDIIGQQLNDFKESGKKIIAIGDQFNQDQYYLASFADEIWLNPNGYLLLDGYGRYQLYYKSALDKLEISQHIFRVGTYKSAVEPYMRDDMSSAAKEANQAWLDELWMHYKNNVATQRGFTIDNFDESLSALITKLQEVDGKIADYALKNDWVDHLKSRETVLNDLTQLVGSDKYQRIGFNDYLKTIKPVFPIINPTSDKVAIVVAKGTILDGKQKPGTIGGDSTAALLKKARKNEQVKAVVLRVDSPGGSAYASDIIRQEIELLKQSGKPVVASMGTYAASGGYWISAPADKIIAAPTTITGSIGIFGFFMTFENTLNKLGINTDGVGTTEFAGLGLTRAISPQMHQIFQMGIERGYKDFLTLVANNRNMTIKQVDAIAQGRVWTGTKAKSLGLVDELGDIDYAITAAADLAKINKFDTLIVEQELSPKDKFLESLVGKAAVFLPQSPDAATYSVGPIKKLLTKLANEFTAIEQLNDPQGLYTLCLTCEI</sequence>
<evidence type="ECO:0000256" key="6">
    <source>
        <dbReference type="ARBA" id="ARBA00023136"/>
    </source>
</evidence>
<dbReference type="PANTHER" id="PTHR33209:SF1">
    <property type="entry name" value="PEPTIDASE S49 DOMAIN-CONTAINING PROTEIN"/>
    <property type="match status" value="1"/>
</dbReference>
<evidence type="ECO:0000313" key="10">
    <source>
        <dbReference type="Proteomes" id="UP000626370"/>
    </source>
</evidence>
<protein>
    <submittedName>
        <fullName evidence="9">Protease</fullName>
    </submittedName>
</protein>
<evidence type="ECO:0000256" key="4">
    <source>
        <dbReference type="ARBA" id="ARBA00022801"/>
    </source>
</evidence>
<keyword evidence="3 9" id="KW-0645">Protease</keyword>
<dbReference type="Pfam" id="PF01343">
    <property type="entry name" value="Peptidase_S49"/>
    <property type="match status" value="2"/>
</dbReference>
<keyword evidence="7" id="KW-0812">Transmembrane</keyword>
<dbReference type="PANTHER" id="PTHR33209">
    <property type="entry name" value="PROTEASE 4"/>
    <property type="match status" value="1"/>
</dbReference>
<evidence type="ECO:0000259" key="8">
    <source>
        <dbReference type="Pfam" id="PF01343"/>
    </source>
</evidence>
<evidence type="ECO:0000256" key="7">
    <source>
        <dbReference type="SAM" id="Phobius"/>
    </source>
</evidence>
<keyword evidence="4" id="KW-0378">Hydrolase</keyword>
<accession>A0ABQ3IGC3</accession>
<organism evidence="9 10">
    <name type="scientific">Thalassotalea profundi</name>
    <dbReference type="NCBI Taxonomy" id="2036687"/>
    <lineage>
        <taxon>Bacteria</taxon>
        <taxon>Pseudomonadati</taxon>
        <taxon>Pseudomonadota</taxon>
        <taxon>Gammaproteobacteria</taxon>
        <taxon>Alteromonadales</taxon>
        <taxon>Colwelliaceae</taxon>
        <taxon>Thalassotalea</taxon>
    </lineage>
</organism>
<dbReference type="NCBIfam" id="TIGR00705">
    <property type="entry name" value="SppA_67K"/>
    <property type="match status" value="1"/>
</dbReference>
<keyword evidence="5" id="KW-0720">Serine protease</keyword>
<dbReference type="EMBL" id="BNAH01000003">
    <property type="protein sequence ID" value="GHE82679.1"/>
    <property type="molecule type" value="Genomic_DNA"/>
</dbReference>
<dbReference type="RefSeq" id="WP_189376889.1">
    <property type="nucleotide sequence ID" value="NZ_BNAH01000003.1"/>
</dbReference>
<dbReference type="Gene3D" id="6.20.330.10">
    <property type="match status" value="1"/>
</dbReference>
<reference evidence="10" key="1">
    <citation type="journal article" date="2019" name="Int. J. Syst. Evol. Microbiol.">
        <title>The Global Catalogue of Microorganisms (GCM) 10K type strain sequencing project: providing services to taxonomists for standard genome sequencing and annotation.</title>
        <authorList>
            <consortium name="The Broad Institute Genomics Platform"/>
            <consortium name="The Broad Institute Genome Sequencing Center for Infectious Disease"/>
            <person name="Wu L."/>
            <person name="Ma J."/>
        </authorList>
    </citation>
    <scope>NUCLEOTIDE SEQUENCE [LARGE SCALE GENOMIC DNA]</scope>
    <source>
        <strain evidence="10">CGMCC 1.15922</strain>
    </source>
</reference>
<keyword evidence="6 7" id="KW-0472">Membrane</keyword>
<evidence type="ECO:0000256" key="1">
    <source>
        <dbReference type="ARBA" id="ARBA00004370"/>
    </source>
</evidence>
<comment type="subcellular location">
    <subcellularLocation>
        <location evidence="1">Membrane</location>
    </subcellularLocation>
</comment>
<dbReference type="NCBIfam" id="TIGR00706">
    <property type="entry name" value="SppA_dom"/>
    <property type="match status" value="1"/>
</dbReference>
<dbReference type="InterPro" id="IPR047217">
    <property type="entry name" value="S49_SppA_67K_type_N"/>
</dbReference>
<keyword evidence="7" id="KW-1133">Transmembrane helix</keyword>
<dbReference type="InterPro" id="IPR004635">
    <property type="entry name" value="Pept_S49_SppA"/>
</dbReference>